<proteinExistence type="predicted"/>
<reference evidence="1 2" key="1">
    <citation type="submission" date="2016-10" db="EMBL/GenBank/DDBJ databases">
        <authorList>
            <person name="de Groot N.N."/>
        </authorList>
    </citation>
    <scope>NUCLEOTIDE SEQUENCE [LARGE SCALE GENOMIC DNA]</scope>
    <source>
        <strain evidence="1 2">CGMCC 4.5506</strain>
    </source>
</reference>
<dbReference type="Proteomes" id="UP000199494">
    <property type="component" value="Unassembled WGS sequence"/>
</dbReference>
<dbReference type="AlphaFoldDB" id="A0A1G6KBS2"/>
<organism evidence="1 2">
    <name type="scientific">Prauserella marina</name>
    <dbReference type="NCBI Taxonomy" id="530584"/>
    <lineage>
        <taxon>Bacteria</taxon>
        <taxon>Bacillati</taxon>
        <taxon>Actinomycetota</taxon>
        <taxon>Actinomycetes</taxon>
        <taxon>Pseudonocardiales</taxon>
        <taxon>Pseudonocardiaceae</taxon>
        <taxon>Prauserella</taxon>
    </lineage>
</organism>
<gene>
    <name evidence="1" type="ORF">SAMN05421630_1011128</name>
</gene>
<accession>A0A1G6KBS2</accession>
<protein>
    <submittedName>
        <fullName evidence="1">Uncharacterized protein</fullName>
    </submittedName>
</protein>
<keyword evidence="2" id="KW-1185">Reference proteome</keyword>
<evidence type="ECO:0000313" key="1">
    <source>
        <dbReference type="EMBL" id="SDC28377.1"/>
    </source>
</evidence>
<evidence type="ECO:0000313" key="2">
    <source>
        <dbReference type="Proteomes" id="UP000199494"/>
    </source>
</evidence>
<sequence>MRLFGFGLPLLAVPALGEGFSDDQPVYAVFGILVLLPVFFVGVASFPRAEAAWPRYAWYPGACWTAAGILALLFPRELYLGHLASDSIGGKAISPQTGYLVGAGVLLLGVFVLGVYRHFLLRRS</sequence>
<name>A0A1G6KBS2_9PSEU</name>
<dbReference type="EMBL" id="FMZE01000001">
    <property type="protein sequence ID" value="SDC28377.1"/>
    <property type="molecule type" value="Genomic_DNA"/>
</dbReference>